<dbReference type="SUPFAM" id="SSF51735">
    <property type="entry name" value="NAD(P)-binding Rossmann-fold domains"/>
    <property type="match status" value="1"/>
</dbReference>
<dbReference type="InterPro" id="IPR036291">
    <property type="entry name" value="NAD(P)-bd_dom_sf"/>
</dbReference>
<evidence type="ECO:0008006" key="5">
    <source>
        <dbReference type="Google" id="ProtNLM"/>
    </source>
</evidence>
<evidence type="ECO:0000313" key="4">
    <source>
        <dbReference type="Proteomes" id="UP000655225"/>
    </source>
</evidence>
<reference evidence="3 4" key="1">
    <citation type="submission" date="2020-04" db="EMBL/GenBank/DDBJ databases">
        <title>Plant Genome Project.</title>
        <authorList>
            <person name="Zhang R.-G."/>
        </authorList>
    </citation>
    <scope>NUCLEOTIDE SEQUENCE [LARGE SCALE GENOMIC DNA]</scope>
    <source>
        <strain evidence="3">YNK0</strain>
        <tissue evidence="3">Leaf</tissue>
    </source>
</reference>
<dbReference type="GO" id="GO:0016491">
    <property type="term" value="F:oxidoreductase activity"/>
    <property type="evidence" value="ECO:0007669"/>
    <property type="project" value="UniProtKB-KW"/>
</dbReference>
<dbReference type="PRINTS" id="PR00081">
    <property type="entry name" value="GDHRDH"/>
</dbReference>
<sequence>MGSSSLLSAVARRLEGKVALITGGASGIGECTAKLFCNHGAKVLIADIQDELAHSVCKHLGPNSASFVHCDVTDESDVRNAVDTAITKYGKLDIMYNNAGIMETAKTNILDIDKAEFEKVLGVNVMGSFLGTKHAARVMVPAGRGSIIITASISAIMGGATPHAYTCSKHAIVGLTRNLAVDLGRWGIRVNCVSPYVVPTPMSKAFLGVNKDGAIDVYSNLKGAVLKPEDVAEAVLYLGSDDSKYVSGHNLVVDGGYSIVNTSFSMFN</sequence>
<dbReference type="OrthoDB" id="294295at2759"/>
<dbReference type="PRINTS" id="PR00080">
    <property type="entry name" value="SDRFAMILY"/>
</dbReference>
<keyword evidence="2" id="KW-0560">Oxidoreductase</keyword>
<dbReference type="FunFam" id="3.40.50.720:FF:000084">
    <property type="entry name" value="Short-chain dehydrogenase reductase"/>
    <property type="match status" value="1"/>
</dbReference>
<dbReference type="PANTHER" id="PTHR43180">
    <property type="entry name" value="3-OXOACYL-(ACYL-CARRIER-PROTEIN) REDUCTASE (AFU_ORTHOLOGUE AFUA_6G11210)"/>
    <property type="match status" value="1"/>
</dbReference>
<evidence type="ECO:0000256" key="1">
    <source>
        <dbReference type="ARBA" id="ARBA00006484"/>
    </source>
</evidence>
<gene>
    <name evidence="3" type="ORF">HHK36_019378</name>
</gene>
<name>A0A835DC75_TETSI</name>
<protein>
    <recommendedName>
        <fullName evidence="5">Secoisolariciresinol dehydrogenase</fullName>
    </recommendedName>
</protein>
<comment type="similarity">
    <text evidence="1">Belongs to the short-chain dehydrogenases/reductases (SDR) family.</text>
</comment>
<dbReference type="AlphaFoldDB" id="A0A835DC75"/>
<dbReference type="OMA" id="AGMSAYC"/>
<keyword evidence="4" id="KW-1185">Reference proteome</keyword>
<evidence type="ECO:0000256" key="2">
    <source>
        <dbReference type="ARBA" id="ARBA00023002"/>
    </source>
</evidence>
<dbReference type="EMBL" id="JABCRI010000013">
    <property type="protein sequence ID" value="KAF8395432.1"/>
    <property type="molecule type" value="Genomic_DNA"/>
</dbReference>
<comment type="caution">
    <text evidence="3">The sequence shown here is derived from an EMBL/GenBank/DDBJ whole genome shotgun (WGS) entry which is preliminary data.</text>
</comment>
<proteinExistence type="inferred from homology"/>
<organism evidence="3 4">
    <name type="scientific">Tetracentron sinense</name>
    <name type="common">Spur-leaf</name>
    <dbReference type="NCBI Taxonomy" id="13715"/>
    <lineage>
        <taxon>Eukaryota</taxon>
        <taxon>Viridiplantae</taxon>
        <taxon>Streptophyta</taxon>
        <taxon>Embryophyta</taxon>
        <taxon>Tracheophyta</taxon>
        <taxon>Spermatophyta</taxon>
        <taxon>Magnoliopsida</taxon>
        <taxon>Trochodendrales</taxon>
        <taxon>Trochodendraceae</taxon>
        <taxon>Tetracentron</taxon>
    </lineage>
</organism>
<evidence type="ECO:0000313" key="3">
    <source>
        <dbReference type="EMBL" id="KAF8395432.1"/>
    </source>
</evidence>
<dbReference type="NCBIfam" id="NF005559">
    <property type="entry name" value="PRK07231.1"/>
    <property type="match status" value="1"/>
</dbReference>
<accession>A0A835DC75</accession>
<dbReference type="InterPro" id="IPR002347">
    <property type="entry name" value="SDR_fam"/>
</dbReference>
<dbReference type="Proteomes" id="UP000655225">
    <property type="component" value="Unassembled WGS sequence"/>
</dbReference>
<dbReference type="Pfam" id="PF13561">
    <property type="entry name" value="adh_short_C2"/>
    <property type="match status" value="1"/>
</dbReference>
<dbReference type="PANTHER" id="PTHR43180:SF30">
    <property type="entry name" value="MOMILACTONE A SYNTHASE"/>
    <property type="match status" value="1"/>
</dbReference>
<dbReference type="Gene3D" id="3.40.50.720">
    <property type="entry name" value="NAD(P)-binding Rossmann-like Domain"/>
    <property type="match status" value="1"/>
</dbReference>